<dbReference type="InterPro" id="IPR006558">
    <property type="entry name" value="LamG-like"/>
</dbReference>
<accession>A0A5C5WWI4</accession>
<dbReference type="Gene3D" id="2.60.120.200">
    <property type="match status" value="1"/>
</dbReference>
<evidence type="ECO:0000256" key="2">
    <source>
        <dbReference type="ARBA" id="ARBA00023157"/>
    </source>
</evidence>
<feature type="region of interest" description="Disordered" evidence="3">
    <location>
        <begin position="365"/>
        <end position="388"/>
    </location>
</feature>
<dbReference type="PANTHER" id="PTHR42535">
    <property type="entry name" value="OOKINETE PROTEIN, PUTATIVE-RELATED"/>
    <property type="match status" value="1"/>
</dbReference>
<evidence type="ECO:0000259" key="4">
    <source>
        <dbReference type="SMART" id="SM00560"/>
    </source>
</evidence>
<dbReference type="PANTHER" id="PTHR42535:SF2">
    <property type="entry name" value="CHROMOSOME UNDETERMINED SCAFFOLD_146, WHOLE GENOME SHOTGUN SEQUENCE"/>
    <property type="match status" value="1"/>
</dbReference>
<comment type="caution">
    <text evidence="5">The sequence shown here is derived from an EMBL/GenBank/DDBJ whole genome shotgun (WGS) entry which is preliminary data.</text>
</comment>
<organism evidence="5 6">
    <name type="scientific">Rubripirellula amarantea</name>
    <dbReference type="NCBI Taxonomy" id="2527999"/>
    <lineage>
        <taxon>Bacteria</taxon>
        <taxon>Pseudomonadati</taxon>
        <taxon>Planctomycetota</taxon>
        <taxon>Planctomycetia</taxon>
        <taxon>Pirellulales</taxon>
        <taxon>Pirellulaceae</taxon>
        <taxon>Rubripirellula</taxon>
    </lineage>
</organism>
<sequence length="1033" mass="114365" precursor="true">MRMSTQIAASILIGLLWFSNSVANDPLLMMPHPQDRTSMWWADGFPSHSPHAKWQRCIQTGYYGFVLDTQSLAVPHFGSLHSPTDEVKAGTTLQRLPPAQLTLRVEVDGKSYRCTQGGAWSRFGGPRLIESGQFLQRADITDLVFVSDHGEPLNVEARFETVAWPDRLGLVLAARPGRQPIKAGDHSFGRVGGGFGLDGTNHFEVAHPVELDSEKFTLELWAFVPKDFRASEKTFPWLVCKGANEATEGNFGIVIVNGVPQARLNTGRGSENTIQTDATGGHELQFNAWNHLAISYDRQTLRLYLNGKLAGQTTVGRPRVPNGNPITFGRRQDNFGDGYHFRGVIDEVNFYNRALNEAEIQKRFDHPAVSNSETSNSETSHPSIEPTRQWCFRDNGTAAMNPPRERWKIAALEVELQSPAGVLNEKRELPADLPDDDWKQVSLAIAPAQSTRASMQTDLEVRATEQPSDHPLLATYDSTLGCHRISLDGIDPILPQADHHDPSLQHNNAMERVRLFLSNSADTDQVARLMFEKTSTGFRHRFGAAITGISAIIRDRNGEPTGIPIQLSKNWHIDPGLNNTSAGVYSGQWLHAITQVRLPAKTNVELELSIVYGHWGGVAAASHSQLSLIGWGSNQLWHQSALGSWGESICYEPDQVQANCTITDVRPVMVRSMNGKKWTWTSNVGGGDFFRFFGADKNRVPHSEVKSTHHRSGPCLTEVTYDGRIGDTIKHSVTVSLARTDDLVRGVYRLRMDVKKATPFTRLAIFQVGADTYNSTHERKFAIGDQSGVLEEWNTQGGGDVYRGQPIQCTGQTAWASLHQASQPAPKQGDGAWANRGIVIRSWKAQLGGKTALPWMAEHGVSRHGQDSSTLDIVPPPNTTQLEPGDFIEATIEHIVMPQFADDYYGPNESLRSALAIDSNTWKMIHREAIGNDRHVQLETGKLVRVYPDVCIVAENDNAEFTLAGGLGYVPITLTGLASPRGHHLSVNGKPLDQNVHGNDFWQTDYDPSTKTWSRTYNVRSSDTQPQTIEFHP</sequence>
<dbReference type="SUPFAM" id="SSF49899">
    <property type="entry name" value="Concanavalin A-like lectins/glucanases"/>
    <property type="match status" value="1"/>
</dbReference>
<reference evidence="5 6" key="1">
    <citation type="submission" date="2019-02" db="EMBL/GenBank/DDBJ databases">
        <title>Deep-cultivation of Planctomycetes and their phenomic and genomic characterization uncovers novel biology.</title>
        <authorList>
            <person name="Wiegand S."/>
            <person name="Jogler M."/>
            <person name="Boedeker C."/>
            <person name="Pinto D."/>
            <person name="Vollmers J."/>
            <person name="Rivas-Marin E."/>
            <person name="Kohn T."/>
            <person name="Peeters S.H."/>
            <person name="Heuer A."/>
            <person name="Rast P."/>
            <person name="Oberbeckmann S."/>
            <person name="Bunk B."/>
            <person name="Jeske O."/>
            <person name="Meyerdierks A."/>
            <person name="Storesund J.E."/>
            <person name="Kallscheuer N."/>
            <person name="Luecker S."/>
            <person name="Lage O.M."/>
            <person name="Pohl T."/>
            <person name="Merkel B.J."/>
            <person name="Hornburger P."/>
            <person name="Mueller R.-W."/>
            <person name="Bruemmer F."/>
            <person name="Labrenz M."/>
            <person name="Spormann A.M."/>
            <person name="Op Den Camp H."/>
            <person name="Overmann J."/>
            <person name="Amann R."/>
            <person name="Jetten M.S.M."/>
            <person name="Mascher T."/>
            <person name="Medema M.H."/>
            <person name="Devos D.P."/>
            <person name="Kaster A.-K."/>
            <person name="Ovreas L."/>
            <person name="Rohde M."/>
            <person name="Galperin M.Y."/>
            <person name="Jogler C."/>
        </authorList>
    </citation>
    <scope>NUCLEOTIDE SEQUENCE [LARGE SCALE GENOMIC DNA]</scope>
    <source>
        <strain evidence="5 6">Pla22</strain>
    </source>
</reference>
<feature type="domain" description="LamG-like jellyroll fold" evidence="4">
    <location>
        <begin position="214"/>
        <end position="358"/>
    </location>
</feature>
<dbReference type="EMBL" id="SJPI01000001">
    <property type="protein sequence ID" value="TWT54569.1"/>
    <property type="molecule type" value="Genomic_DNA"/>
</dbReference>
<dbReference type="RefSeq" id="WP_146514593.1">
    <property type="nucleotide sequence ID" value="NZ_SJPI01000001.1"/>
</dbReference>
<evidence type="ECO:0000313" key="5">
    <source>
        <dbReference type="EMBL" id="TWT54569.1"/>
    </source>
</evidence>
<protein>
    <recommendedName>
        <fullName evidence="4">LamG-like jellyroll fold domain-containing protein</fullName>
    </recommendedName>
</protein>
<dbReference type="SMART" id="SM00560">
    <property type="entry name" value="LamGL"/>
    <property type="match status" value="1"/>
</dbReference>
<dbReference type="Pfam" id="PF13385">
    <property type="entry name" value="Laminin_G_3"/>
    <property type="match status" value="1"/>
</dbReference>
<keyword evidence="1" id="KW-0732">Signal</keyword>
<proteinExistence type="predicted"/>
<dbReference type="Proteomes" id="UP000316598">
    <property type="component" value="Unassembled WGS sequence"/>
</dbReference>
<evidence type="ECO:0000313" key="6">
    <source>
        <dbReference type="Proteomes" id="UP000316598"/>
    </source>
</evidence>
<feature type="compositionally biased region" description="Low complexity" evidence="3">
    <location>
        <begin position="370"/>
        <end position="380"/>
    </location>
</feature>
<gene>
    <name evidence="5" type="ORF">Pla22_22190</name>
</gene>
<dbReference type="AlphaFoldDB" id="A0A5C5WWI4"/>
<evidence type="ECO:0000256" key="3">
    <source>
        <dbReference type="SAM" id="MobiDB-lite"/>
    </source>
</evidence>
<keyword evidence="2" id="KW-1015">Disulfide bond</keyword>
<evidence type="ECO:0000256" key="1">
    <source>
        <dbReference type="ARBA" id="ARBA00022729"/>
    </source>
</evidence>
<dbReference type="InterPro" id="IPR013320">
    <property type="entry name" value="ConA-like_dom_sf"/>
</dbReference>
<dbReference type="OrthoDB" id="9804511at2"/>
<keyword evidence="6" id="KW-1185">Reference proteome</keyword>
<name>A0A5C5WWI4_9BACT</name>